<organism evidence="7 8">
    <name type="scientific">Phytophthora nicotianae P1976</name>
    <dbReference type="NCBI Taxonomy" id="1317066"/>
    <lineage>
        <taxon>Eukaryota</taxon>
        <taxon>Sar</taxon>
        <taxon>Stramenopiles</taxon>
        <taxon>Oomycota</taxon>
        <taxon>Peronosporomycetes</taxon>
        <taxon>Peronosporales</taxon>
        <taxon>Peronosporaceae</taxon>
        <taxon>Phytophthora</taxon>
    </lineage>
</organism>
<protein>
    <recommendedName>
        <fullName evidence="5">RxLR effector protein</fullName>
    </recommendedName>
</protein>
<dbReference type="EMBL" id="ANJA01003811">
    <property type="protein sequence ID" value="ETO61278.1"/>
    <property type="molecule type" value="Genomic_DNA"/>
</dbReference>
<comment type="function">
    <text evidence="5">Effector that suppresses plant defense responses during pathogen infection.</text>
</comment>
<evidence type="ECO:0000313" key="7">
    <source>
        <dbReference type="EMBL" id="ETO61278.1"/>
    </source>
</evidence>
<evidence type="ECO:0000256" key="5">
    <source>
        <dbReference type="RuleBase" id="RU367124"/>
    </source>
</evidence>
<evidence type="ECO:0000256" key="6">
    <source>
        <dbReference type="SAM" id="MobiDB-lite"/>
    </source>
</evidence>
<dbReference type="OrthoDB" id="129822at2759"/>
<dbReference type="GO" id="GO:0005576">
    <property type="term" value="C:extracellular region"/>
    <property type="evidence" value="ECO:0007669"/>
    <property type="project" value="UniProtKB-SubCell"/>
</dbReference>
<dbReference type="Proteomes" id="UP000028582">
    <property type="component" value="Unassembled WGS sequence"/>
</dbReference>
<evidence type="ECO:0000256" key="3">
    <source>
        <dbReference type="ARBA" id="ARBA00022525"/>
    </source>
</evidence>
<comment type="subcellular location">
    <subcellularLocation>
        <location evidence="1 5">Secreted</location>
    </subcellularLocation>
</comment>
<comment type="caution">
    <text evidence="7">The sequence shown here is derived from an EMBL/GenBank/DDBJ whole genome shotgun (WGS) entry which is preliminary data.</text>
</comment>
<dbReference type="InterPro" id="IPR031825">
    <property type="entry name" value="RXLR"/>
</dbReference>
<name>A0A080Z3R7_PHYNI</name>
<reference evidence="7 8" key="1">
    <citation type="submission" date="2013-11" db="EMBL/GenBank/DDBJ databases">
        <title>The Genome Sequence of Phytophthora parasitica P1976.</title>
        <authorList>
            <consortium name="The Broad Institute Genomics Platform"/>
            <person name="Russ C."/>
            <person name="Tyler B."/>
            <person name="Panabieres F."/>
            <person name="Shan W."/>
            <person name="Tripathy S."/>
            <person name="Grunwald N."/>
            <person name="Machado M."/>
            <person name="Johnson C.S."/>
            <person name="Walker B."/>
            <person name="Young S."/>
            <person name="Zeng Q."/>
            <person name="Gargeya S."/>
            <person name="Fitzgerald M."/>
            <person name="Haas B."/>
            <person name="Abouelleil A."/>
            <person name="Allen A.W."/>
            <person name="Alvarado L."/>
            <person name="Arachchi H.M."/>
            <person name="Berlin A.M."/>
            <person name="Chapman S.B."/>
            <person name="Gainer-Dewar J."/>
            <person name="Goldberg J."/>
            <person name="Griggs A."/>
            <person name="Gujja S."/>
            <person name="Hansen M."/>
            <person name="Howarth C."/>
            <person name="Imamovic A."/>
            <person name="Ireland A."/>
            <person name="Larimer J."/>
            <person name="McCowan C."/>
            <person name="Murphy C."/>
            <person name="Pearson M."/>
            <person name="Poon T.W."/>
            <person name="Priest M."/>
            <person name="Roberts A."/>
            <person name="Saif S."/>
            <person name="Shea T."/>
            <person name="Sisk P."/>
            <person name="Sykes S."/>
            <person name="Wortman J."/>
            <person name="Nusbaum C."/>
            <person name="Birren B."/>
        </authorList>
    </citation>
    <scope>NUCLEOTIDE SEQUENCE [LARGE SCALE GENOMIC DNA]</scope>
    <source>
        <strain evidence="7 8">P1976</strain>
    </source>
</reference>
<accession>A0A080Z3R7</accession>
<evidence type="ECO:0000256" key="1">
    <source>
        <dbReference type="ARBA" id="ARBA00004613"/>
    </source>
</evidence>
<proteinExistence type="inferred from homology"/>
<gene>
    <name evidence="7" type="ORF">F444_20673</name>
</gene>
<keyword evidence="3 5" id="KW-0964">Secreted</keyword>
<evidence type="ECO:0000313" key="8">
    <source>
        <dbReference type="Proteomes" id="UP000028582"/>
    </source>
</evidence>
<feature type="region of interest" description="Disordered" evidence="6">
    <location>
        <begin position="87"/>
        <end position="112"/>
    </location>
</feature>
<comment type="similarity">
    <text evidence="2 5">Belongs to the RxLR effector family.</text>
</comment>
<comment type="domain">
    <text evidence="5">The RxLR-dEER motif acts to carry the protein into the host cell cytoplasm through binding to cell surface phosphatidylinositol-3-phosphate.</text>
</comment>
<sequence>MKEYYSTSAPNVALKMMEKVKVSPFQLRGTFCDSRETEHKASPTTKLATTLAAAIAVIALLSAENAFTAAEPSVAKPIPVTQKNVVEESAYTDSRSLRSNPAREDEDADAQDEERVFNTGDLLNIFKPRTAEQIAEATKRADTVEFYSKLAKSLSFRRERFTSWGIDRIPVSTLENQLAAHGFQEKYKIILTKYINYLKTGVIS</sequence>
<keyword evidence="4" id="KW-0732">Signal</keyword>
<evidence type="ECO:0000256" key="4">
    <source>
        <dbReference type="ARBA" id="ARBA00022729"/>
    </source>
</evidence>
<dbReference type="AlphaFoldDB" id="A0A080Z3R7"/>
<evidence type="ECO:0000256" key="2">
    <source>
        <dbReference type="ARBA" id="ARBA00010400"/>
    </source>
</evidence>
<dbReference type="Pfam" id="PF16810">
    <property type="entry name" value="RXLR"/>
    <property type="match status" value="1"/>
</dbReference>